<organism evidence="1 2">
    <name type="scientific">Aminipila butyrica</name>
    <dbReference type="NCBI Taxonomy" id="433296"/>
    <lineage>
        <taxon>Bacteria</taxon>
        <taxon>Bacillati</taxon>
        <taxon>Bacillota</taxon>
        <taxon>Clostridia</taxon>
        <taxon>Peptostreptococcales</taxon>
        <taxon>Anaerovoracaceae</taxon>
        <taxon>Aminipila</taxon>
    </lineage>
</organism>
<evidence type="ECO:0000313" key="1">
    <source>
        <dbReference type="EMBL" id="QIB68241.1"/>
    </source>
</evidence>
<protein>
    <submittedName>
        <fullName evidence="1">Uncharacterized protein</fullName>
    </submittedName>
</protein>
<accession>A0A858BQT6</accession>
<dbReference type="AlphaFoldDB" id="A0A858BQT6"/>
<dbReference type="Proteomes" id="UP000466848">
    <property type="component" value="Chromosome"/>
</dbReference>
<gene>
    <name evidence="1" type="ORF">Ami103574_02455</name>
</gene>
<keyword evidence="2" id="KW-1185">Reference proteome</keyword>
<name>A0A858BQT6_9FIRM</name>
<dbReference type="KEGG" id="abut:Ami103574_02455"/>
<dbReference type="EMBL" id="CP048649">
    <property type="protein sequence ID" value="QIB68241.1"/>
    <property type="molecule type" value="Genomic_DNA"/>
</dbReference>
<sequence>MDNKQAFAGYITRRQAEHRKEQIMKQKRIENQLDSFALEGREKARRNHYNKGRRAVN</sequence>
<evidence type="ECO:0000313" key="2">
    <source>
        <dbReference type="Proteomes" id="UP000466848"/>
    </source>
</evidence>
<proteinExistence type="predicted"/>
<dbReference type="RefSeq" id="WP_163065161.1">
    <property type="nucleotide sequence ID" value="NZ_CP048649.1"/>
</dbReference>
<reference evidence="1 2" key="1">
    <citation type="submission" date="2020-02" db="EMBL/GenBank/DDBJ databases">
        <authorList>
            <person name="Kim Y.B."/>
            <person name="Roh S.W."/>
        </authorList>
    </citation>
    <scope>NUCLEOTIDE SEQUENCE [LARGE SCALE GENOMIC DNA]</scope>
    <source>
        <strain evidence="1 2">DSM 103574</strain>
    </source>
</reference>